<dbReference type="EMBL" id="JAACJL010000015">
    <property type="protein sequence ID" value="KAF4621136.1"/>
    <property type="molecule type" value="Genomic_DNA"/>
</dbReference>
<proteinExistence type="predicted"/>
<organism evidence="1 2">
    <name type="scientific">Agrocybe pediades</name>
    <dbReference type="NCBI Taxonomy" id="84607"/>
    <lineage>
        <taxon>Eukaryota</taxon>
        <taxon>Fungi</taxon>
        <taxon>Dikarya</taxon>
        <taxon>Basidiomycota</taxon>
        <taxon>Agaricomycotina</taxon>
        <taxon>Agaricomycetes</taxon>
        <taxon>Agaricomycetidae</taxon>
        <taxon>Agaricales</taxon>
        <taxon>Agaricineae</taxon>
        <taxon>Strophariaceae</taxon>
        <taxon>Agrocybe</taxon>
    </lineage>
</organism>
<protein>
    <submittedName>
        <fullName evidence="1">Uncharacterized protein</fullName>
    </submittedName>
</protein>
<gene>
    <name evidence="1" type="ORF">D9613_001156</name>
</gene>
<name>A0A8H4R1L9_9AGAR</name>
<sequence length="202" mass="22520">MAVQWCFWNILQSFEQNALVDGLSCPTWHVPYTGPWIVNREYVKSEISCDNIVVTEDKNSAIKVPVMRFRQPPVSSVASVLVTHGGMDCHSVALSSFTSVEFQQYIDTWAPKWLKFLSLEWDLVQADEPLVFVTTTCSAPDYGSILFDTRDPSGPTHVQGPLPLPDTGRSWVALLDTNGATRTASLSRMRSIAVKADPQWSI</sequence>
<dbReference type="AlphaFoldDB" id="A0A8H4R1L9"/>
<reference evidence="1 2" key="1">
    <citation type="submission" date="2019-12" db="EMBL/GenBank/DDBJ databases">
        <authorList>
            <person name="Floudas D."/>
            <person name="Bentzer J."/>
            <person name="Ahren D."/>
            <person name="Johansson T."/>
            <person name="Persson P."/>
            <person name="Tunlid A."/>
        </authorList>
    </citation>
    <scope>NUCLEOTIDE SEQUENCE [LARGE SCALE GENOMIC DNA]</scope>
    <source>
        <strain evidence="1 2">CBS 102.39</strain>
    </source>
</reference>
<comment type="caution">
    <text evidence="1">The sequence shown here is derived from an EMBL/GenBank/DDBJ whole genome shotgun (WGS) entry which is preliminary data.</text>
</comment>
<accession>A0A8H4R1L9</accession>
<dbReference type="Proteomes" id="UP000521872">
    <property type="component" value="Unassembled WGS sequence"/>
</dbReference>
<keyword evidence="2" id="KW-1185">Reference proteome</keyword>
<evidence type="ECO:0000313" key="1">
    <source>
        <dbReference type="EMBL" id="KAF4621136.1"/>
    </source>
</evidence>
<evidence type="ECO:0000313" key="2">
    <source>
        <dbReference type="Proteomes" id="UP000521872"/>
    </source>
</evidence>